<evidence type="ECO:0000313" key="2">
    <source>
        <dbReference type="Proteomes" id="UP000008177"/>
    </source>
</evidence>
<organism evidence="1 2">
    <name type="scientific">Botryotinia fuckeliana (strain T4)</name>
    <name type="common">Noble rot fungus</name>
    <name type="synonym">Botrytis cinerea</name>
    <dbReference type="NCBI Taxonomy" id="999810"/>
    <lineage>
        <taxon>Eukaryota</taxon>
        <taxon>Fungi</taxon>
        <taxon>Dikarya</taxon>
        <taxon>Ascomycota</taxon>
        <taxon>Pezizomycotina</taxon>
        <taxon>Leotiomycetes</taxon>
        <taxon>Helotiales</taxon>
        <taxon>Sclerotiniaceae</taxon>
        <taxon>Botrytis</taxon>
    </lineage>
</organism>
<dbReference type="HOGENOM" id="CLU_3335457_0_0_1"/>
<evidence type="ECO:0000313" key="1">
    <source>
        <dbReference type="EMBL" id="CCD45113.1"/>
    </source>
</evidence>
<gene>
    <name evidence="1" type="ORF">BofuT4_uP008300.1</name>
</gene>
<dbReference type="InParanoid" id="G2XX35"/>
<dbReference type="Proteomes" id="UP000008177">
    <property type="component" value="Unplaced contigs"/>
</dbReference>
<accession>G2XX35</accession>
<protein>
    <submittedName>
        <fullName evidence="1">Uncharacterized protein</fullName>
    </submittedName>
</protein>
<dbReference type="EMBL" id="FQ790275">
    <property type="protein sequence ID" value="CCD45113.1"/>
    <property type="molecule type" value="Genomic_DNA"/>
</dbReference>
<proteinExistence type="predicted"/>
<dbReference type="AlphaFoldDB" id="G2XX35"/>
<name>G2XX35_BOTF4</name>
<sequence>MCQGPEGQLERAASQSFSSTYSKFMVLPAFMKWWKQFT</sequence>
<reference evidence="2" key="1">
    <citation type="journal article" date="2011" name="PLoS Genet.">
        <title>Genomic analysis of the necrotrophic fungal pathogens Sclerotinia sclerotiorum and Botrytis cinerea.</title>
        <authorList>
            <person name="Amselem J."/>
            <person name="Cuomo C.A."/>
            <person name="van Kan J.A."/>
            <person name="Viaud M."/>
            <person name="Benito E.P."/>
            <person name="Couloux A."/>
            <person name="Coutinho P.M."/>
            <person name="de Vries R.P."/>
            <person name="Dyer P.S."/>
            <person name="Fillinger S."/>
            <person name="Fournier E."/>
            <person name="Gout L."/>
            <person name="Hahn M."/>
            <person name="Kohn L."/>
            <person name="Lapalu N."/>
            <person name="Plummer K.M."/>
            <person name="Pradier J.M."/>
            <person name="Quevillon E."/>
            <person name="Sharon A."/>
            <person name="Simon A."/>
            <person name="ten Have A."/>
            <person name="Tudzynski B."/>
            <person name="Tudzynski P."/>
            <person name="Wincker P."/>
            <person name="Andrew M."/>
            <person name="Anthouard V."/>
            <person name="Beever R.E."/>
            <person name="Beffa R."/>
            <person name="Benoit I."/>
            <person name="Bouzid O."/>
            <person name="Brault B."/>
            <person name="Chen Z."/>
            <person name="Choquer M."/>
            <person name="Collemare J."/>
            <person name="Cotton P."/>
            <person name="Danchin E.G."/>
            <person name="Da Silva C."/>
            <person name="Gautier A."/>
            <person name="Giraud C."/>
            <person name="Giraud T."/>
            <person name="Gonzalez C."/>
            <person name="Grossetete S."/>
            <person name="Guldener U."/>
            <person name="Henrissat B."/>
            <person name="Howlett B.J."/>
            <person name="Kodira C."/>
            <person name="Kretschmer M."/>
            <person name="Lappartient A."/>
            <person name="Leroch M."/>
            <person name="Levis C."/>
            <person name="Mauceli E."/>
            <person name="Neuveglise C."/>
            <person name="Oeser B."/>
            <person name="Pearson M."/>
            <person name="Poulain J."/>
            <person name="Poussereau N."/>
            <person name="Quesneville H."/>
            <person name="Rascle C."/>
            <person name="Schumacher J."/>
            <person name="Segurens B."/>
            <person name="Sexton A."/>
            <person name="Silva E."/>
            <person name="Sirven C."/>
            <person name="Soanes D.M."/>
            <person name="Talbot N.J."/>
            <person name="Templeton M."/>
            <person name="Yandava C."/>
            <person name="Yarden O."/>
            <person name="Zeng Q."/>
            <person name="Rollins J.A."/>
            <person name="Lebrun M.H."/>
            <person name="Dickman M."/>
        </authorList>
    </citation>
    <scope>NUCLEOTIDE SEQUENCE [LARGE SCALE GENOMIC DNA]</scope>
    <source>
        <strain evidence="2">T4</strain>
    </source>
</reference>